<dbReference type="SUPFAM" id="SSF82866">
    <property type="entry name" value="Multidrug efflux transporter AcrB transmembrane domain"/>
    <property type="match status" value="2"/>
</dbReference>
<sequence>MNVSAPFIRRPVATTLIAAALFLLGALAYFFLPVASIPSVERPIISVSANRPGTDPATMAASVAAPLERRLAGISGVTELTSANSYGSTSITLQFGLDRNIDAAARDVQAAINAAMTDLPSDLPSPPSFRKASLAGPPVFALAMTSDTLPTSAIYDIADTVIAQRIAQIPGVADVRIAGAEQPAIRIQADPTRLASMGLSIDRVSEAIRKANVLGPLGALDGDARSLTFGANGLLSTPEEFRQIVVASSAGAVTKLGDVASVELGPRNRLSAGWYNGKPALFVVVSKQPSANVIETVDQIKALLPRLQNWIPSGVDISVLTDRTQTIRASVSEIRRALLISVILVMLVVFLFLRRAAPTFAAGITVPLSLASACVAIWAAGFTLDNFSLMALTIAVGFVVDDAIVMIENIERNIERGMGRLAAALEGARQIGFTVVSISLSLVAVFVPLLFMRDTVGMMLREFAFTLSFAIVASMLVSLTVTPMICAHLRSARPASPSVMDRIVGGALGAILRLYARTLRPVVDHPRVMLLVILATIGVTVWLYLTIPQGVMPQDDIGLINGTSEASPEISFSSMVELQRKAADVIGADPDVVGVGSVLGGGLGMLGNQGRFFIALKPAGQRKATSAEIVARLRPKLAEIDGLKLFMIPAQDFRAGGRQSKAQFQFTLWDASVEELGRWTPKVLQRLKALPQLADVSSDVQRGGLRANVMIDRNAASRMGVAISSIDAALNSAFGQRQASIIYTERNQYRVIVEAPESRQRSLPDLESVYVTGTGGQIMPLAAVARIESGAMPLAVNHQGVSPAITLTFNTAPGYSLGAAAAAVREAVDDLSIPDGLHAEFAGDAADFIKTVKGTPLFVLGALIAVYIILGMLYESFIHPLTILSTLPSAGLGALVALEAFQTPFTTMALIGVLLLIGIVKKNGIMLVDFALQAEHEKGLSPHDAILAAAAERFRPILMTTLTAMLGALPLALATGVGAELRRPVGVTIVGGLLLSQIMTLYTTPVIYLVMSKLQRRAPRRNAEAPIGSEEAVGCSGGLQPRS</sequence>
<keyword evidence="2" id="KW-0812">Transmembrane</keyword>
<feature type="transmembrane region" description="Helical" evidence="2">
    <location>
        <begin position="463"/>
        <end position="487"/>
    </location>
</feature>
<protein>
    <submittedName>
        <fullName evidence="3">Acriflavine resistance protein B</fullName>
    </submittedName>
</protein>
<feature type="transmembrane region" description="Helical" evidence="2">
    <location>
        <begin position="360"/>
        <end position="381"/>
    </location>
</feature>
<evidence type="ECO:0000313" key="3">
    <source>
        <dbReference type="EMBL" id="BDV35567.1"/>
    </source>
</evidence>
<keyword evidence="2" id="KW-0472">Membrane</keyword>
<name>A0ABM8EC56_9HYPH</name>
<dbReference type="PANTHER" id="PTHR32063:SF78">
    <property type="entry name" value="ACRB_ACRD_ACRF FAMILY PROTEIN"/>
    <property type="match status" value="1"/>
</dbReference>
<dbReference type="Gene3D" id="3.30.70.1440">
    <property type="entry name" value="Multidrug efflux transporter AcrB pore domain"/>
    <property type="match status" value="1"/>
</dbReference>
<dbReference type="PRINTS" id="PR00702">
    <property type="entry name" value="ACRIFLAVINRP"/>
</dbReference>
<organism evidence="3 4">
    <name type="scientific">Methylocystis iwaonis</name>
    <dbReference type="NCBI Taxonomy" id="2885079"/>
    <lineage>
        <taxon>Bacteria</taxon>
        <taxon>Pseudomonadati</taxon>
        <taxon>Pseudomonadota</taxon>
        <taxon>Alphaproteobacteria</taxon>
        <taxon>Hyphomicrobiales</taxon>
        <taxon>Methylocystaceae</taxon>
        <taxon>Methylocystis</taxon>
    </lineage>
</organism>
<feature type="region of interest" description="Disordered" evidence="1">
    <location>
        <begin position="1020"/>
        <end position="1043"/>
    </location>
</feature>
<dbReference type="SUPFAM" id="SSF82693">
    <property type="entry name" value="Multidrug efflux transporter AcrB pore domain, PN1, PN2, PC1 and PC2 subdomains"/>
    <property type="match status" value="4"/>
</dbReference>
<dbReference type="InterPro" id="IPR027463">
    <property type="entry name" value="AcrB_DN_DC_subdom"/>
</dbReference>
<dbReference type="Pfam" id="PF00873">
    <property type="entry name" value="ACR_tran"/>
    <property type="match status" value="1"/>
</dbReference>
<feature type="transmembrane region" description="Helical" evidence="2">
    <location>
        <begin position="334"/>
        <end position="353"/>
    </location>
</feature>
<feature type="transmembrane region" description="Helical" evidence="2">
    <location>
        <begin position="857"/>
        <end position="874"/>
    </location>
</feature>
<dbReference type="Proteomes" id="UP001317629">
    <property type="component" value="Chromosome"/>
</dbReference>
<evidence type="ECO:0000313" key="4">
    <source>
        <dbReference type="Proteomes" id="UP001317629"/>
    </source>
</evidence>
<dbReference type="Gene3D" id="3.30.70.1320">
    <property type="entry name" value="Multidrug efflux transporter AcrB pore domain like"/>
    <property type="match status" value="1"/>
</dbReference>
<dbReference type="SUPFAM" id="SSF82714">
    <property type="entry name" value="Multidrug efflux transporter AcrB TolC docking domain, DN and DC subdomains"/>
    <property type="match status" value="2"/>
</dbReference>
<feature type="transmembrane region" description="Helical" evidence="2">
    <location>
        <begin position="985"/>
        <end position="1011"/>
    </location>
</feature>
<feature type="transmembrane region" description="Helical" evidence="2">
    <location>
        <begin position="387"/>
        <end position="410"/>
    </location>
</feature>
<evidence type="ECO:0000256" key="2">
    <source>
        <dbReference type="SAM" id="Phobius"/>
    </source>
</evidence>
<feature type="transmembrane region" description="Helical" evidence="2">
    <location>
        <begin position="528"/>
        <end position="547"/>
    </location>
</feature>
<keyword evidence="4" id="KW-1185">Reference proteome</keyword>
<gene>
    <name evidence="3" type="ORF">SS37A_30960</name>
</gene>
<dbReference type="PANTHER" id="PTHR32063">
    <property type="match status" value="1"/>
</dbReference>
<proteinExistence type="predicted"/>
<keyword evidence="2" id="KW-1133">Transmembrane helix</keyword>
<accession>A0ABM8EC56</accession>
<evidence type="ECO:0000256" key="1">
    <source>
        <dbReference type="SAM" id="MobiDB-lite"/>
    </source>
</evidence>
<reference evidence="3 4" key="1">
    <citation type="journal article" date="2023" name="Int. J. Syst. Evol. Microbiol.">
        <title>Methylocystis iwaonis sp. nov., a type II methane-oxidizing bacterium from surface soil of a rice paddy field in Japan, and emended description of the genus Methylocystis (ex Whittenbury et al. 1970) Bowman et al. 1993.</title>
        <authorList>
            <person name="Kaise H."/>
            <person name="Sawadogo J.B."/>
            <person name="Alam M.S."/>
            <person name="Ueno C."/>
            <person name="Dianou D."/>
            <person name="Shinjo R."/>
            <person name="Asakawa S."/>
        </authorList>
    </citation>
    <scope>NUCLEOTIDE SEQUENCE [LARGE SCALE GENOMIC DNA]</scope>
    <source>
        <strain evidence="3 4">SS37A-Re</strain>
    </source>
</reference>
<dbReference type="RefSeq" id="WP_281929021.1">
    <property type="nucleotide sequence ID" value="NZ_AP027142.1"/>
</dbReference>
<dbReference type="Gene3D" id="1.20.1640.10">
    <property type="entry name" value="Multidrug efflux transporter AcrB transmembrane domain"/>
    <property type="match status" value="2"/>
</dbReference>
<feature type="transmembrane region" description="Helical" evidence="2">
    <location>
        <begin position="894"/>
        <end position="917"/>
    </location>
</feature>
<dbReference type="Gene3D" id="3.30.2090.10">
    <property type="entry name" value="Multidrug efflux transporter AcrB TolC docking domain, DN and DC subdomains"/>
    <property type="match status" value="2"/>
</dbReference>
<feature type="transmembrane region" description="Helical" evidence="2">
    <location>
        <begin position="431"/>
        <end position="451"/>
    </location>
</feature>
<feature type="transmembrane region" description="Helical" evidence="2">
    <location>
        <begin position="957"/>
        <end position="979"/>
    </location>
</feature>
<dbReference type="Gene3D" id="3.30.70.1430">
    <property type="entry name" value="Multidrug efflux transporter AcrB pore domain"/>
    <property type="match status" value="2"/>
</dbReference>
<dbReference type="InterPro" id="IPR001036">
    <property type="entry name" value="Acrflvin-R"/>
</dbReference>
<dbReference type="EMBL" id="AP027142">
    <property type="protein sequence ID" value="BDV35567.1"/>
    <property type="molecule type" value="Genomic_DNA"/>
</dbReference>